<dbReference type="InterPro" id="IPR051788">
    <property type="entry name" value="MFS_Transporter"/>
</dbReference>
<dbReference type="InterPro" id="IPR020846">
    <property type="entry name" value="MFS_dom"/>
</dbReference>
<feature type="transmembrane region" description="Helical" evidence="6">
    <location>
        <begin position="120"/>
        <end position="139"/>
    </location>
</feature>
<feature type="transmembrane region" description="Helical" evidence="6">
    <location>
        <begin position="369"/>
        <end position="390"/>
    </location>
</feature>
<reference evidence="8 9" key="1">
    <citation type="submission" date="2020-06" db="EMBL/GenBank/DDBJ databases">
        <title>Nonomuraea sp. SMC257, a novel actinomycete isolated from soil.</title>
        <authorList>
            <person name="Chanama M."/>
        </authorList>
    </citation>
    <scope>NUCLEOTIDE SEQUENCE [LARGE SCALE GENOMIC DNA]</scope>
    <source>
        <strain evidence="8 9">SMC257</strain>
    </source>
</reference>
<name>A0A7Y6IFH4_9ACTN</name>
<feature type="transmembrane region" description="Helical" evidence="6">
    <location>
        <begin position="215"/>
        <end position="232"/>
    </location>
</feature>
<feature type="transmembrane region" description="Helical" evidence="6">
    <location>
        <begin position="402"/>
        <end position="424"/>
    </location>
</feature>
<dbReference type="Gene3D" id="1.20.1250.20">
    <property type="entry name" value="MFS general substrate transporter like domains"/>
    <property type="match status" value="2"/>
</dbReference>
<evidence type="ECO:0000256" key="5">
    <source>
        <dbReference type="SAM" id="MobiDB-lite"/>
    </source>
</evidence>
<feature type="transmembrane region" description="Helical" evidence="6">
    <location>
        <begin position="431"/>
        <end position="453"/>
    </location>
</feature>
<feature type="transmembrane region" description="Helical" evidence="6">
    <location>
        <begin position="459"/>
        <end position="481"/>
    </location>
</feature>
<feature type="domain" description="Major facilitator superfamily (MFS) profile" evidence="7">
    <location>
        <begin position="86"/>
        <end position="482"/>
    </location>
</feature>
<evidence type="ECO:0000256" key="3">
    <source>
        <dbReference type="ARBA" id="ARBA00022989"/>
    </source>
</evidence>
<dbReference type="InterPro" id="IPR011701">
    <property type="entry name" value="MFS"/>
</dbReference>
<evidence type="ECO:0000256" key="1">
    <source>
        <dbReference type="ARBA" id="ARBA00004651"/>
    </source>
</evidence>
<dbReference type="CDD" id="cd17393">
    <property type="entry name" value="MFS_MosC_like"/>
    <property type="match status" value="1"/>
</dbReference>
<dbReference type="GO" id="GO:0022857">
    <property type="term" value="F:transmembrane transporter activity"/>
    <property type="evidence" value="ECO:0007669"/>
    <property type="project" value="InterPro"/>
</dbReference>
<feature type="transmembrane region" description="Helical" evidence="6">
    <location>
        <begin position="151"/>
        <end position="169"/>
    </location>
</feature>
<dbReference type="SUPFAM" id="SSF103473">
    <property type="entry name" value="MFS general substrate transporter"/>
    <property type="match status" value="1"/>
</dbReference>
<evidence type="ECO:0000256" key="6">
    <source>
        <dbReference type="SAM" id="Phobius"/>
    </source>
</evidence>
<evidence type="ECO:0000259" key="7">
    <source>
        <dbReference type="PROSITE" id="PS50850"/>
    </source>
</evidence>
<dbReference type="GO" id="GO:0005886">
    <property type="term" value="C:plasma membrane"/>
    <property type="evidence" value="ECO:0007669"/>
    <property type="project" value="UniProtKB-SubCell"/>
</dbReference>
<dbReference type="EMBL" id="JABWGN010000019">
    <property type="protein sequence ID" value="NUW37181.1"/>
    <property type="molecule type" value="Genomic_DNA"/>
</dbReference>
<dbReference type="PROSITE" id="PS50850">
    <property type="entry name" value="MFS"/>
    <property type="match status" value="1"/>
</dbReference>
<accession>A0A7Y6IFH4</accession>
<sequence length="497" mass="50689">MPRIDAPAPPRIHATHAATPPRRSRARHVVCHTHLSRTSVHLPRLCSALAVGPLRGGRARVPPLCRPCTSDYALAVNISLAVARRARSAVFGYFFLAGFVMGLWAAGLPSLNDRLDLGPARLGSVLLLISGGALVSMLVTGPLVDRWSSRAVCWVSGPLSAAVLLGPALAPGYAWLAVLAVVFGMGLGVTEVAMNTHSVEVEHAYGRPIISAFHGTWSLGGAAGGGLTALVLQTGLDAQVLLVAAAVVVPFVYVPFALRLLPARPSRSVPPADDRAGAAADEAAPGGGNGGRRGGPGLRWGLVAMLGLAAFAGHLSEGAAIDWAALHARWVLGTDPAAAPVAYTIFSVAMTTVRLLGDPIRARLGSVRTIQLAGLLATCGYLLVLVSPLVGDAVRVACAWTGWALAGVGLATVVPVIFSAVGAAGGQVGRALSLVTAFGYSGMLVGPAVLGFVAEESSLPVALIVPAVLAAVVALAGAPAIRSLATEHPRVEVPVRS</sequence>
<keyword evidence="3 6" id="KW-1133">Transmembrane helix</keyword>
<keyword evidence="4 6" id="KW-0472">Membrane</keyword>
<feature type="transmembrane region" description="Helical" evidence="6">
    <location>
        <begin position="337"/>
        <end position="357"/>
    </location>
</feature>
<gene>
    <name evidence="8" type="ORF">HTZ77_38125</name>
</gene>
<dbReference type="AlphaFoldDB" id="A0A7Y6IFH4"/>
<evidence type="ECO:0000256" key="2">
    <source>
        <dbReference type="ARBA" id="ARBA00022692"/>
    </source>
</evidence>
<proteinExistence type="predicted"/>
<evidence type="ECO:0000313" key="8">
    <source>
        <dbReference type="EMBL" id="NUW37181.1"/>
    </source>
</evidence>
<feature type="transmembrane region" description="Helical" evidence="6">
    <location>
        <begin position="302"/>
        <end position="325"/>
    </location>
</feature>
<organism evidence="8 9">
    <name type="scientific">Nonomuraea montanisoli</name>
    <dbReference type="NCBI Taxonomy" id="2741721"/>
    <lineage>
        <taxon>Bacteria</taxon>
        <taxon>Bacillati</taxon>
        <taxon>Actinomycetota</taxon>
        <taxon>Actinomycetes</taxon>
        <taxon>Streptosporangiales</taxon>
        <taxon>Streptosporangiaceae</taxon>
        <taxon>Nonomuraea</taxon>
    </lineage>
</organism>
<comment type="caution">
    <text evidence="8">The sequence shown here is derived from an EMBL/GenBank/DDBJ whole genome shotgun (WGS) entry which is preliminary data.</text>
</comment>
<comment type="subcellular location">
    <subcellularLocation>
        <location evidence="1">Cell membrane</location>
        <topology evidence="1">Multi-pass membrane protein</topology>
    </subcellularLocation>
</comment>
<feature type="region of interest" description="Disordered" evidence="5">
    <location>
        <begin position="266"/>
        <end position="292"/>
    </location>
</feature>
<protein>
    <submittedName>
        <fullName evidence="8">MFS transporter</fullName>
    </submittedName>
</protein>
<dbReference type="PANTHER" id="PTHR23514">
    <property type="entry name" value="BYPASS OF STOP CODON PROTEIN 6"/>
    <property type="match status" value="1"/>
</dbReference>
<feature type="region of interest" description="Disordered" evidence="5">
    <location>
        <begin position="1"/>
        <end position="25"/>
    </location>
</feature>
<dbReference type="Proteomes" id="UP000586042">
    <property type="component" value="Unassembled WGS sequence"/>
</dbReference>
<dbReference type="PANTHER" id="PTHR23514:SF13">
    <property type="entry name" value="INNER MEMBRANE PROTEIN YBJJ"/>
    <property type="match status" value="1"/>
</dbReference>
<keyword evidence="2 6" id="KW-0812">Transmembrane</keyword>
<feature type="transmembrane region" description="Helical" evidence="6">
    <location>
        <begin position="175"/>
        <end position="194"/>
    </location>
</feature>
<evidence type="ECO:0000313" key="9">
    <source>
        <dbReference type="Proteomes" id="UP000586042"/>
    </source>
</evidence>
<evidence type="ECO:0000256" key="4">
    <source>
        <dbReference type="ARBA" id="ARBA00023136"/>
    </source>
</evidence>
<dbReference type="Pfam" id="PF07690">
    <property type="entry name" value="MFS_1"/>
    <property type="match status" value="1"/>
</dbReference>
<feature type="transmembrane region" description="Helical" evidence="6">
    <location>
        <begin position="90"/>
        <end position="108"/>
    </location>
</feature>
<dbReference type="InterPro" id="IPR036259">
    <property type="entry name" value="MFS_trans_sf"/>
</dbReference>
<feature type="transmembrane region" description="Helical" evidence="6">
    <location>
        <begin position="238"/>
        <end position="258"/>
    </location>
</feature>
<keyword evidence="9" id="KW-1185">Reference proteome</keyword>